<comment type="function">
    <text evidence="6">Catalyzes the GTP-dependent phosphorylation of 5-hydroxy-L-lysine.</text>
</comment>
<name>A0ABY9RMN7_9BURK</name>
<evidence type="ECO:0000256" key="4">
    <source>
        <dbReference type="ARBA" id="ARBA00022777"/>
    </source>
</evidence>
<reference evidence="10" key="1">
    <citation type="submission" date="2023-09" db="EMBL/GenBank/DDBJ databases">
        <title>Undibacterium sp. 20NA77.5 isolated from freshwater.</title>
        <authorList>
            <person name="Le V."/>
            <person name="Ko S.-R."/>
            <person name="Ahn C.-Y."/>
            <person name="Oh H.-M."/>
        </authorList>
    </citation>
    <scope>NUCLEOTIDE SEQUENCE</scope>
    <source>
        <strain evidence="10">20NA77.5</strain>
    </source>
</reference>
<keyword evidence="4" id="KW-0418">Kinase</keyword>
<organism evidence="10 11">
    <name type="scientific">Undibacterium cyanobacteriorum</name>
    <dbReference type="NCBI Taxonomy" id="3073561"/>
    <lineage>
        <taxon>Bacteria</taxon>
        <taxon>Pseudomonadati</taxon>
        <taxon>Pseudomonadota</taxon>
        <taxon>Betaproteobacteria</taxon>
        <taxon>Burkholderiales</taxon>
        <taxon>Oxalobacteraceae</taxon>
        <taxon>Undibacterium</taxon>
    </lineage>
</organism>
<dbReference type="RefSeq" id="WP_309483561.1">
    <property type="nucleotide sequence ID" value="NZ_CP133720.1"/>
</dbReference>
<comment type="subcellular location">
    <subcellularLocation>
        <location evidence="1">Cytoplasm</location>
    </subcellularLocation>
</comment>
<dbReference type="EC" id="2.7.1.81" evidence="7"/>
<comment type="catalytic activity">
    <reaction evidence="5">
        <text>(5R)-5-hydroxy-L-lysine + GTP = (5R)-5-phosphooxy-L-lysine + GDP + H(+)</text>
        <dbReference type="Rhea" id="RHEA:19049"/>
        <dbReference type="ChEBI" id="CHEBI:15378"/>
        <dbReference type="ChEBI" id="CHEBI:37565"/>
        <dbReference type="ChEBI" id="CHEBI:57882"/>
        <dbReference type="ChEBI" id="CHEBI:58189"/>
        <dbReference type="ChEBI" id="CHEBI:58357"/>
        <dbReference type="EC" id="2.7.1.81"/>
    </reaction>
</comment>
<proteinExistence type="predicted"/>
<evidence type="ECO:0000256" key="5">
    <source>
        <dbReference type="ARBA" id="ARBA00036820"/>
    </source>
</evidence>
<evidence type="ECO:0000256" key="2">
    <source>
        <dbReference type="ARBA" id="ARBA00022490"/>
    </source>
</evidence>
<dbReference type="InterPro" id="IPR050249">
    <property type="entry name" value="Pseudomonas-type_ThrB"/>
</dbReference>
<dbReference type="Pfam" id="PF01636">
    <property type="entry name" value="APH"/>
    <property type="match status" value="1"/>
</dbReference>
<dbReference type="SUPFAM" id="SSF56112">
    <property type="entry name" value="Protein kinase-like (PK-like)"/>
    <property type="match status" value="1"/>
</dbReference>
<evidence type="ECO:0000313" key="10">
    <source>
        <dbReference type="EMBL" id="WMW82084.1"/>
    </source>
</evidence>
<dbReference type="EMBL" id="CP133720">
    <property type="protein sequence ID" value="WMW82084.1"/>
    <property type="molecule type" value="Genomic_DNA"/>
</dbReference>
<evidence type="ECO:0000313" key="11">
    <source>
        <dbReference type="Proteomes" id="UP001181355"/>
    </source>
</evidence>
<sequence>MLKISSDQALQLVQQHWQITGEINDLPSYADRNFKISGAQGNFVFKIANPNWSYADLDIENAALLHLVHTCPDLALPKIMLAADGSHIIPLNLYDDAGNTLACHMRLLTFVSGQVYAEAAQQTNTDLASLEYSLGLAIGKLDRGLSDFQHPAMMREVDWSISQLPGLIDEIAHVEDAEIRALVQRHLHYFADNESQWRQTLPQAVIHNDANDYNVIVSTVEPDGDHAQQKNSNQASAHESDPVRAHYQVDAIIDFGDMCFHLRAVDLAITIVYALQHAVDISRVKQCITAILRAYQGVHPLSEPELRILPALINARLSQSVLMATRAFRKNPANTYILVSQIGVHRLLRQFEEIGADELEQLMLSAIR</sequence>
<evidence type="ECO:0000256" key="1">
    <source>
        <dbReference type="ARBA" id="ARBA00004496"/>
    </source>
</evidence>
<dbReference type="PANTHER" id="PTHR21064">
    <property type="entry name" value="AMINOGLYCOSIDE PHOSPHOTRANSFERASE DOMAIN-CONTAINING PROTEIN-RELATED"/>
    <property type="match status" value="1"/>
</dbReference>
<accession>A0ABY9RMN7</accession>
<evidence type="ECO:0000256" key="6">
    <source>
        <dbReference type="ARBA" id="ARBA00037368"/>
    </source>
</evidence>
<keyword evidence="2" id="KW-0963">Cytoplasm</keyword>
<evidence type="ECO:0000256" key="7">
    <source>
        <dbReference type="ARBA" id="ARBA00038873"/>
    </source>
</evidence>
<dbReference type="Gene3D" id="3.90.1200.10">
    <property type="match status" value="1"/>
</dbReference>
<keyword evidence="3" id="KW-0808">Transferase</keyword>
<dbReference type="InterPro" id="IPR011009">
    <property type="entry name" value="Kinase-like_dom_sf"/>
</dbReference>
<evidence type="ECO:0000256" key="8">
    <source>
        <dbReference type="ARBA" id="ARBA00040505"/>
    </source>
</evidence>
<dbReference type="InterPro" id="IPR002575">
    <property type="entry name" value="Aminoglycoside_PTrfase"/>
</dbReference>
<dbReference type="Proteomes" id="UP001181355">
    <property type="component" value="Chromosome"/>
</dbReference>
<evidence type="ECO:0000256" key="3">
    <source>
        <dbReference type="ARBA" id="ARBA00022679"/>
    </source>
</evidence>
<keyword evidence="11" id="KW-1185">Reference proteome</keyword>
<dbReference type="PANTHER" id="PTHR21064:SF1">
    <property type="entry name" value="HYDROXYLYSINE KINASE"/>
    <property type="match status" value="1"/>
</dbReference>
<feature type="domain" description="Aminoglycoside phosphotransferase" evidence="9">
    <location>
        <begin position="29"/>
        <end position="221"/>
    </location>
</feature>
<gene>
    <name evidence="10" type="ORF">RF679_07305</name>
</gene>
<evidence type="ECO:0000259" key="9">
    <source>
        <dbReference type="Pfam" id="PF01636"/>
    </source>
</evidence>
<protein>
    <recommendedName>
        <fullName evidence="8">Hydroxylysine kinase</fullName>
        <ecNumber evidence="7">2.7.1.81</ecNumber>
    </recommendedName>
</protein>